<reference evidence="11" key="1">
    <citation type="submission" date="2020-05" db="EMBL/GenBank/DDBJ databases">
        <authorList>
            <person name="Chiriac C."/>
            <person name="Salcher M."/>
            <person name="Ghai R."/>
            <person name="Kavagutti S V."/>
        </authorList>
    </citation>
    <scope>NUCLEOTIDE SEQUENCE</scope>
</reference>
<dbReference type="EMBL" id="LR797099">
    <property type="protein sequence ID" value="CAB4186877.1"/>
    <property type="molecule type" value="Genomic_DNA"/>
</dbReference>
<dbReference type="Gene3D" id="3.55.40.20">
    <property type="entry name" value="Iron/manganese superoxide dismutase, C-terminal domain"/>
    <property type="match status" value="1"/>
</dbReference>
<feature type="binding site" evidence="5">
    <location>
        <position position="153"/>
    </location>
    <ligand>
        <name>Mn(2+)</name>
        <dbReference type="ChEBI" id="CHEBI:29035"/>
    </ligand>
</feature>
<dbReference type="GO" id="GO:0004784">
    <property type="term" value="F:superoxide dismutase activity"/>
    <property type="evidence" value="ECO:0007669"/>
    <property type="project" value="UniProtKB-EC"/>
</dbReference>
<evidence type="ECO:0000313" key="9">
    <source>
        <dbReference type="EMBL" id="CAB4165165.1"/>
    </source>
</evidence>
<evidence type="ECO:0000256" key="5">
    <source>
        <dbReference type="PIRSR" id="PIRSR000349-1"/>
    </source>
</evidence>
<dbReference type="InterPro" id="IPR050265">
    <property type="entry name" value="Fe/Mn_Superoxide_Dismutase"/>
</dbReference>
<feature type="binding site" evidence="5">
    <location>
        <position position="73"/>
    </location>
    <ligand>
        <name>Mn(2+)</name>
        <dbReference type="ChEBI" id="CHEBI:29035"/>
    </ligand>
</feature>
<evidence type="ECO:0000256" key="4">
    <source>
        <dbReference type="ARBA" id="ARBA00023002"/>
    </source>
</evidence>
<evidence type="ECO:0000256" key="3">
    <source>
        <dbReference type="ARBA" id="ARBA00022723"/>
    </source>
</evidence>
<dbReference type="InterPro" id="IPR019832">
    <property type="entry name" value="Mn/Fe_SOD_C"/>
</dbReference>
<dbReference type="PANTHER" id="PTHR11404">
    <property type="entry name" value="SUPEROXIDE DISMUTASE 2"/>
    <property type="match status" value="1"/>
</dbReference>
<evidence type="ECO:0000313" key="8">
    <source>
        <dbReference type="EMBL" id="CAB4163867.1"/>
    </source>
</evidence>
<dbReference type="PANTHER" id="PTHR11404:SF6">
    <property type="entry name" value="SUPEROXIDE DISMUTASE [MN], MITOCHONDRIAL"/>
    <property type="match status" value="1"/>
</dbReference>
<dbReference type="InterPro" id="IPR019831">
    <property type="entry name" value="Mn/Fe_SOD_N"/>
</dbReference>
<evidence type="ECO:0000256" key="2">
    <source>
        <dbReference type="ARBA" id="ARBA00012682"/>
    </source>
</evidence>
<name>A0A6J5T3A8_9CAUD</name>
<comment type="similarity">
    <text evidence="1">Belongs to the iron/manganese superoxide dismutase family.</text>
</comment>
<feature type="domain" description="Manganese/iron superoxide dismutase N-terminal" evidence="6">
    <location>
        <begin position="23"/>
        <end position="65"/>
    </location>
</feature>
<dbReference type="SUPFAM" id="SSF46609">
    <property type="entry name" value="Fe,Mn superoxide dismutase (SOD), N-terminal domain"/>
    <property type="match status" value="1"/>
</dbReference>
<dbReference type="Pfam" id="PF02777">
    <property type="entry name" value="Sod_Fe_C"/>
    <property type="match status" value="1"/>
</dbReference>
<evidence type="ECO:0000256" key="1">
    <source>
        <dbReference type="ARBA" id="ARBA00008714"/>
    </source>
</evidence>
<feature type="binding site" evidence="5">
    <location>
        <position position="44"/>
    </location>
    <ligand>
        <name>Mn(2+)</name>
        <dbReference type="ChEBI" id="CHEBI:29035"/>
    </ligand>
</feature>
<dbReference type="InterPro" id="IPR036324">
    <property type="entry name" value="Mn/Fe_SOD_N_sf"/>
</dbReference>
<proteinExistence type="inferred from homology"/>
<dbReference type="EC" id="1.15.1.1" evidence="2"/>
<evidence type="ECO:0000313" key="10">
    <source>
        <dbReference type="EMBL" id="CAB4186877.1"/>
    </source>
</evidence>
<dbReference type="EMBL" id="LR796776">
    <property type="protein sequence ID" value="CAB4165165.1"/>
    <property type="molecule type" value="Genomic_DNA"/>
</dbReference>
<feature type="domain" description="Manganese/iron superoxide dismutase C-terminal" evidence="7">
    <location>
        <begin position="90"/>
        <end position="182"/>
    </location>
</feature>
<feature type="binding site" evidence="5">
    <location>
        <position position="149"/>
    </location>
    <ligand>
        <name>Mn(2+)</name>
        <dbReference type="ChEBI" id="CHEBI:29035"/>
    </ligand>
</feature>
<organism evidence="11">
    <name type="scientific">uncultured Caudovirales phage</name>
    <dbReference type="NCBI Taxonomy" id="2100421"/>
    <lineage>
        <taxon>Viruses</taxon>
        <taxon>Duplodnaviria</taxon>
        <taxon>Heunggongvirae</taxon>
        <taxon>Uroviricota</taxon>
        <taxon>Caudoviricetes</taxon>
        <taxon>Peduoviridae</taxon>
        <taxon>Maltschvirus</taxon>
        <taxon>Maltschvirus maltsch</taxon>
    </lineage>
</organism>
<sequence>MNTLDNFQQIVEATTHPAKLETTPLPYGLYDLEPVMSADTLDYHYEHLAKTYAKRYNADEGDSDFNRAGSFLHNKFFPQLQAPKGANRPRGAVLELIESKFKTYDDFRIAFKEQAMSIQGSGWCYLSTTGEIKIIRNHAVRTDICVLVDVWEHAYALQYQWNRSKYLDDIWKIINWNVCNERI</sequence>
<dbReference type="EMBL" id="LR796758">
    <property type="protein sequence ID" value="CAB4163867.1"/>
    <property type="molecule type" value="Genomic_DNA"/>
</dbReference>
<dbReference type="InterPro" id="IPR036314">
    <property type="entry name" value="SOD_C_sf"/>
</dbReference>
<protein>
    <recommendedName>
        <fullName evidence="2">superoxide dismutase</fullName>
        <ecNumber evidence="2">1.15.1.1</ecNumber>
    </recommendedName>
</protein>
<dbReference type="PIRSF" id="PIRSF000349">
    <property type="entry name" value="SODismutase"/>
    <property type="match status" value="1"/>
</dbReference>
<dbReference type="EMBL" id="LR797502">
    <property type="protein sequence ID" value="CAB4221481.1"/>
    <property type="molecule type" value="Genomic_DNA"/>
</dbReference>
<accession>A0A6J5T3A8</accession>
<dbReference type="Pfam" id="PF00081">
    <property type="entry name" value="Sod_Fe_N"/>
    <property type="match status" value="1"/>
</dbReference>
<gene>
    <name evidence="10" type="ORF">UFOVP1146_223</name>
    <name evidence="11" type="ORF">UFOVP1638_342</name>
    <name evidence="8" type="ORF">UFOVP812_136</name>
    <name evidence="9" type="ORF">UFOVP818_7</name>
</gene>
<evidence type="ECO:0000313" key="11">
    <source>
        <dbReference type="EMBL" id="CAB4221481.1"/>
    </source>
</evidence>
<evidence type="ECO:0000259" key="7">
    <source>
        <dbReference type="Pfam" id="PF02777"/>
    </source>
</evidence>
<dbReference type="InterPro" id="IPR001189">
    <property type="entry name" value="Mn/Fe_SOD"/>
</dbReference>
<evidence type="ECO:0000259" key="6">
    <source>
        <dbReference type="Pfam" id="PF00081"/>
    </source>
</evidence>
<keyword evidence="3 5" id="KW-0479">Metal-binding</keyword>
<dbReference type="SUPFAM" id="SSF54719">
    <property type="entry name" value="Fe,Mn superoxide dismutase (SOD), C-terminal domain"/>
    <property type="match status" value="1"/>
</dbReference>
<dbReference type="GO" id="GO:0046872">
    <property type="term" value="F:metal ion binding"/>
    <property type="evidence" value="ECO:0007669"/>
    <property type="project" value="UniProtKB-KW"/>
</dbReference>
<keyword evidence="4" id="KW-0560">Oxidoreductase</keyword>